<evidence type="ECO:0000313" key="5">
    <source>
        <dbReference type="EMBL" id="SDZ19861.1"/>
    </source>
</evidence>
<keyword evidence="2" id="KW-0964">Secreted</keyword>
<name>A0A1H3R3I4_9PSEU</name>
<gene>
    <name evidence="5" type="ORF">SAMN05421504_110230</name>
</gene>
<dbReference type="Proteomes" id="UP000199515">
    <property type="component" value="Unassembled WGS sequence"/>
</dbReference>
<dbReference type="Gene3D" id="2.60.40.10">
    <property type="entry name" value="Immunoglobulins"/>
    <property type="match status" value="2"/>
</dbReference>
<dbReference type="SUPFAM" id="SSF117074">
    <property type="entry name" value="Hypothetical protein PA1324"/>
    <property type="match status" value="2"/>
</dbReference>
<dbReference type="GO" id="GO:0005975">
    <property type="term" value="P:carbohydrate metabolic process"/>
    <property type="evidence" value="ECO:0007669"/>
    <property type="project" value="UniProtKB-ARBA"/>
</dbReference>
<dbReference type="RefSeq" id="WP_143047234.1">
    <property type="nucleotide sequence ID" value="NZ_FNON01000010.1"/>
</dbReference>
<sequence>MSKTPLRGVTRLFAVVAAALTIGALVSPVASAVPIKLVLTASVADETRLVDKPFEITLTVTNKTDQAMNGVKANISKVSGSSVSVTDWNGLANTKPGDPGVTIDAGATRTFTLVAKIYTWNGTPRVQFKATISTFDQQPADLTIPFVDPTTTSGNITGVVYGDSNGNGEFDEGEGLADAKVGVFAPDEQQTVTDSDGWFTFTDVPARRYSLSVRDVPGGWVLTNGYFYADVDGDEDADVNIRTVRPLSDRLRVEASMDRDVYEPGDAAHVSFTLTNTGDAPLTGIEGWCDRVGDSQNHIAGWKSWSDLVYPAKVDLAPGESRTFTEVGTVPQVSNQYGGFFVACDFGPEGGEEDGFPAITLWGKVPGAPGDTSGWIYHDDNHNSQQEPGEAIADTAVELVNDADEVVATGTTDADGHIAFAAVAAGRYKLVVDGWVPEYADGFQIQAGTCQSCAWEWSLVYKAA</sequence>
<dbReference type="OrthoDB" id="3694469at2"/>
<organism evidence="5 6">
    <name type="scientific">Amycolatopsis xylanica</name>
    <dbReference type="NCBI Taxonomy" id="589385"/>
    <lineage>
        <taxon>Bacteria</taxon>
        <taxon>Bacillati</taxon>
        <taxon>Actinomycetota</taxon>
        <taxon>Actinomycetes</taxon>
        <taxon>Pseudonocardiales</taxon>
        <taxon>Pseudonocardiaceae</taxon>
        <taxon>Amycolatopsis</taxon>
    </lineage>
</organism>
<dbReference type="AlphaFoldDB" id="A0A1H3R3I4"/>
<dbReference type="STRING" id="589385.SAMN05421504_110230"/>
<protein>
    <recommendedName>
        <fullName evidence="4">SD-repeat containing protein B domain-containing protein</fullName>
    </recommendedName>
</protein>
<comment type="subcellular location">
    <subcellularLocation>
        <location evidence="1">Secreted</location>
    </subcellularLocation>
</comment>
<dbReference type="Pfam" id="PF17210">
    <property type="entry name" value="SdrD_B"/>
    <property type="match status" value="1"/>
</dbReference>
<dbReference type="InterPro" id="IPR013783">
    <property type="entry name" value="Ig-like_fold"/>
</dbReference>
<evidence type="ECO:0000313" key="6">
    <source>
        <dbReference type="Proteomes" id="UP000199515"/>
    </source>
</evidence>
<dbReference type="InterPro" id="IPR033764">
    <property type="entry name" value="Sdr_B"/>
</dbReference>
<proteinExistence type="predicted"/>
<evidence type="ECO:0000256" key="3">
    <source>
        <dbReference type="ARBA" id="ARBA00022729"/>
    </source>
</evidence>
<evidence type="ECO:0000256" key="1">
    <source>
        <dbReference type="ARBA" id="ARBA00004613"/>
    </source>
</evidence>
<feature type="domain" description="SD-repeat containing protein B" evidence="4">
    <location>
        <begin position="375"/>
        <end position="433"/>
    </location>
</feature>
<keyword evidence="6" id="KW-1185">Reference proteome</keyword>
<evidence type="ECO:0000259" key="4">
    <source>
        <dbReference type="Pfam" id="PF17210"/>
    </source>
</evidence>
<evidence type="ECO:0000256" key="2">
    <source>
        <dbReference type="ARBA" id="ARBA00022525"/>
    </source>
</evidence>
<dbReference type="GO" id="GO:0005576">
    <property type="term" value="C:extracellular region"/>
    <property type="evidence" value="ECO:0007669"/>
    <property type="project" value="UniProtKB-SubCell"/>
</dbReference>
<reference evidence="5 6" key="1">
    <citation type="submission" date="2016-10" db="EMBL/GenBank/DDBJ databases">
        <authorList>
            <person name="de Groot N.N."/>
        </authorList>
    </citation>
    <scope>NUCLEOTIDE SEQUENCE [LARGE SCALE GENOMIC DNA]</scope>
    <source>
        <strain evidence="5 6">CPCC 202699</strain>
    </source>
</reference>
<keyword evidence="3" id="KW-0732">Signal</keyword>
<accession>A0A1H3R3I4</accession>
<dbReference type="EMBL" id="FNON01000010">
    <property type="protein sequence ID" value="SDZ19861.1"/>
    <property type="molecule type" value="Genomic_DNA"/>
</dbReference>